<dbReference type="PATRIC" id="fig|1423813.3.peg.2527"/>
<feature type="active site" description="Proton donor/acceptor" evidence="3">
    <location>
        <position position="85"/>
    </location>
</feature>
<dbReference type="InterPro" id="IPR001345">
    <property type="entry name" value="PG/BPGM_mutase_AS"/>
</dbReference>
<dbReference type="PROSITE" id="PS00175">
    <property type="entry name" value="PG_MUTASE"/>
    <property type="match status" value="1"/>
</dbReference>
<feature type="binding site" evidence="4">
    <location>
        <begin position="8"/>
        <end position="15"/>
    </location>
    <ligand>
        <name>substrate</name>
    </ligand>
</feature>
<feature type="binding site" evidence="4">
    <location>
        <begin position="85"/>
        <end position="88"/>
    </location>
    <ligand>
        <name>substrate</name>
    </ligand>
</feature>
<evidence type="ECO:0000256" key="3">
    <source>
        <dbReference type="PIRSR" id="PIRSR613078-1"/>
    </source>
</evidence>
<gene>
    <name evidence="5" type="ORF">FC26_GL002480</name>
</gene>
<dbReference type="GO" id="GO:0016791">
    <property type="term" value="F:phosphatase activity"/>
    <property type="evidence" value="ECO:0007669"/>
    <property type="project" value="TreeGrafter"/>
</dbReference>
<dbReference type="OrthoDB" id="9782128at2"/>
<dbReference type="PANTHER" id="PTHR48100:SF1">
    <property type="entry name" value="HISTIDINE PHOSPHATASE FAMILY PROTEIN-RELATED"/>
    <property type="match status" value="1"/>
</dbReference>
<dbReference type="InterPro" id="IPR029033">
    <property type="entry name" value="His_PPase_superfam"/>
</dbReference>
<dbReference type="AlphaFoldDB" id="A0A0R2A5T4"/>
<dbReference type="GO" id="GO:0005737">
    <property type="term" value="C:cytoplasm"/>
    <property type="evidence" value="ECO:0007669"/>
    <property type="project" value="TreeGrafter"/>
</dbReference>
<proteinExistence type="predicted"/>
<keyword evidence="2" id="KW-0413">Isomerase</keyword>
<accession>A0A0R2A5T4</accession>
<dbReference type="EMBL" id="AYYY01000006">
    <property type="protein sequence ID" value="KRM62416.1"/>
    <property type="molecule type" value="Genomic_DNA"/>
</dbReference>
<dbReference type="SMART" id="SM00855">
    <property type="entry name" value="PGAM"/>
    <property type="match status" value="1"/>
</dbReference>
<keyword evidence="1" id="KW-0324">Glycolysis</keyword>
<dbReference type="Pfam" id="PF00300">
    <property type="entry name" value="His_Phos_1"/>
    <property type="match status" value="1"/>
</dbReference>
<keyword evidence="6" id="KW-1185">Reference proteome</keyword>
<organism evidence="5 6">
    <name type="scientific">Paucilactobacillus vaccinostercus DSM 20634</name>
    <dbReference type="NCBI Taxonomy" id="1423813"/>
    <lineage>
        <taxon>Bacteria</taxon>
        <taxon>Bacillati</taxon>
        <taxon>Bacillota</taxon>
        <taxon>Bacilli</taxon>
        <taxon>Lactobacillales</taxon>
        <taxon>Lactobacillaceae</taxon>
        <taxon>Paucilactobacillus</taxon>
    </lineage>
</organism>
<dbReference type="Gene3D" id="3.40.50.1240">
    <property type="entry name" value="Phosphoglycerate mutase-like"/>
    <property type="match status" value="1"/>
</dbReference>
<evidence type="ECO:0000313" key="6">
    <source>
        <dbReference type="Proteomes" id="UP000051733"/>
    </source>
</evidence>
<protein>
    <submittedName>
        <fullName evidence="5">Phosphoglycerate mutase</fullName>
    </submittedName>
</protein>
<feature type="active site" description="Tele-phosphohistidine intermediate" evidence="3">
    <location>
        <position position="9"/>
    </location>
</feature>
<dbReference type="SUPFAM" id="SSF53254">
    <property type="entry name" value="Phosphoglycerate mutase-like"/>
    <property type="match status" value="1"/>
</dbReference>
<evidence type="ECO:0000313" key="5">
    <source>
        <dbReference type="EMBL" id="KRM62416.1"/>
    </source>
</evidence>
<evidence type="ECO:0000256" key="4">
    <source>
        <dbReference type="PIRSR" id="PIRSR613078-2"/>
    </source>
</evidence>
<sequence>MTELYLIRHGQTTGNVMGINQGTTNTAIAYLNDHGRQQIQQLQQHFDIRFADQLITSPLVRTQQTAQILNQAADLTVSEDSRLLEISYGQWDGRKKVDLQAEYPTLFCADTGDVVPEYAKVAAGERFTDVEKRVSDFMVDIFRRFPDQKIIVVTHGFTIRSFVVAAMHVQDPFAIPEPDNGSVTKLTIIPENGRRMLNYYNRIY</sequence>
<feature type="binding site" evidence="4">
    <location>
        <position position="96"/>
    </location>
    <ligand>
        <name>substrate</name>
    </ligand>
</feature>
<name>A0A0R2A5T4_9LACO</name>
<reference evidence="5 6" key="1">
    <citation type="journal article" date="2015" name="Genome Announc.">
        <title>Expanding the biotechnology potential of lactobacilli through comparative genomics of 213 strains and associated genera.</title>
        <authorList>
            <person name="Sun Z."/>
            <person name="Harris H.M."/>
            <person name="McCann A."/>
            <person name="Guo C."/>
            <person name="Argimon S."/>
            <person name="Zhang W."/>
            <person name="Yang X."/>
            <person name="Jeffery I.B."/>
            <person name="Cooney J.C."/>
            <person name="Kagawa T.F."/>
            <person name="Liu W."/>
            <person name="Song Y."/>
            <person name="Salvetti E."/>
            <person name="Wrobel A."/>
            <person name="Rasinkangas P."/>
            <person name="Parkhill J."/>
            <person name="Rea M.C."/>
            <person name="O'Sullivan O."/>
            <person name="Ritari J."/>
            <person name="Douillard F.P."/>
            <person name="Paul Ross R."/>
            <person name="Yang R."/>
            <person name="Briner A.E."/>
            <person name="Felis G.E."/>
            <person name="de Vos W.M."/>
            <person name="Barrangou R."/>
            <person name="Klaenhammer T.R."/>
            <person name="Caufield P.W."/>
            <person name="Cui Y."/>
            <person name="Zhang H."/>
            <person name="O'Toole P.W."/>
        </authorList>
    </citation>
    <scope>NUCLEOTIDE SEQUENCE [LARGE SCALE GENOMIC DNA]</scope>
    <source>
        <strain evidence="5 6">DSM 20634</strain>
    </source>
</reference>
<dbReference type="RefSeq" id="WP_057777558.1">
    <property type="nucleotide sequence ID" value="NZ_AYYY01000006.1"/>
</dbReference>
<dbReference type="PANTHER" id="PTHR48100">
    <property type="entry name" value="BROAD-SPECIFICITY PHOSPHATASE YOR283W-RELATED"/>
    <property type="match status" value="1"/>
</dbReference>
<dbReference type="InterPro" id="IPR050275">
    <property type="entry name" value="PGM_Phosphatase"/>
</dbReference>
<evidence type="ECO:0000256" key="2">
    <source>
        <dbReference type="ARBA" id="ARBA00023235"/>
    </source>
</evidence>
<dbReference type="Proteomes" id="UP000051733">
    <property type="component" value="Unassembled WGS sequence"/>
</dbReference>
<dbReference type="InterPro" id="IPR013078">
    <property type="entry name" value="His_Pase_superF_clade-1"/>
</dbReference>
<dbReference type="CDD" id="cd07067">
    <property type="entry name" value="HP_PGM_like"/>
    <property type="match status" value="1"/>
</dbReference>
<comment type="caution">
    <text evidence="5">The sequence shown here is derived from an EMBL/GenBank/DDBJ whole genome shotgun (WGS) entry which is preliminary data.</text>
</comment>
<dbReference type="STRING" id="1423813.FC26_GL002480"/>
<evidence type="ECO:0000256" key="1">
    <source>
        <dbReference type="ARBA" id="ARBA00023152"/>
    </source>
</evidence>
<feature type="binding site" evidence="4">
    <location>
        <position position="61"/>
    </location>
    <ligand>
        <name>substrate</name>
    </ligand>
</feature>